<reference evidence="2 3" key="1">
    <citation type="submission" date="2019-02" db="EMBL/GenBank/DDBJ databases">
        <title>Deep-cultivation of Planctomycetes and their phenomic and genomic characterization uncovers novel biology.</title>
        <authorList>
            <person name="Wiegand S."/>
            <person name="Jogler M."/>
            <person name="Boedeker C."/>
            <person name="Pinto D."/>
            <person name="Vollmers J."/>
            <person name="Rivas-Marin E."/>
            <person name="Kohn T."/>
            <person name="Peeters S.H."/>
            <person name="Heuer A."/>
            <person name="Rast P."/>
            <person name="Oberbeckmann S."/>
            <person name="Bunk B."/>
            <person name="Jeske O."/>
            <person name="Meyerdierks A."/>
            <person name="Storesund J.E."/>
            <person name="Kallscheuer N."/>
            <person name="Luecker S."/>
            <person name="Lage O.M."/>
            <person name="Pohl T."/>
            <person name="Merkel B.J."/>
            <person name="Hornburger P."/>
            <person name="Mueller R.-W."/>
            <person name="Bruemmer F."/>
            <person name="Labrenz M."/>
            <person name="Spormann A.M."/>
            <person name="Op Den Camp H."/>
            <person name="Overmann J."/>
            <person name="Amann R."/>
            <person name="Jetten M.S.M."/>
            <person name="Mascher T."/>
            <person name="Medema M.H."/>
            <person name="Devos D.P."/>
            <person name="Kaster A.-K."/>
            <person name="Ovreas L."/>
            <person name="Rohde M."/>
            <person name="Galperin M.Y."/>
            <person name="Jogler C."/>
        </authorList>
    </citation>
    <scope>NUCLEOTIDE SEQUENCE [LARGE SCALE GENOMIC DNA]</scope>
    <source>
        <strain evidence="2 3">Mal64</strain>
    </source>
</reference>
<dbReference type="AlphaFoldDB" id="A0A5C5ZX40"/>
<keyword evidence="3" id="KW-1185">Reference proteome</keyword>
<dbReference type="InterPro" id="IPR058404">
    <property type="entry name" value="DUF8091"/>
</dbReference>
<evidence type="ECO:0000313" key="2">
    <source>
        <dbReference type="EMBL" id="TWT90883.1"/>
    </source>
</evidence>
<evidence type="ECO:0000313" key="3">
    <source>
        <dbReference type="Proteomes" id="UP000315440"/>
    </source>
</evidence>
<dbReference type="EMBL" id="SJPQ01000001">
    <property type="protein sequence ID" value="TWT90883.1"/>
    <property type="molecule type" value="Genomic_DNA"/>
</dbReference>
<name>A0A5C5ZX40_9BACT</name>
<dbReference type="RefSeq" id="WP_146398160.1">
    <property type="nucleotide sequence ID" value="NZ_SJPQ01000001.1"/>
</dbReference>
<dbReference type="Proteomes" id="UP000315440">
    <property type="component" value="Unassembled WGS sequence"/>
</dbReference>
<dbReference type="Pfam" id="PF26351">
    <property type="entry name" value="DUF8091"/>
    <property type="match status" value="1"/>
</dbReference>
<evidence type="ECO:0000259" key="1">
    <source>
        <dbReference type="Pfam" id="PF26351"/>
    </source>
</evidence>
<dbReference type="OrthoDB" id="287760at2"/>
<comment type="caution">
    <text evidence="2">The sequence shown here is derived from an EMBL/GenBank/DDBJ whole genome shotgun (WGS) entry which is preliminary data.</text>
</comment>
<feature type="domain" description="DUF8091" evidence="1">
    <location>
        <begin position="3"/>
        <end position="160"/>
    </location>
</feature>
<proteinExistence type="predicted"/>
<organism evidence="2 3">
    <name type="scientific">Pseudobythopirellula maris</name>
    <dbReference type="NCBI Taxonomy" id="2527991"/>
    <lineage>
        <taxon>Bacteria</taxon>
        <taxon>Pseudomonadati</taxon>
        <taxon>Planctomycetota</taxon>
        <taxon>Planctomycetia</taxon>
        <taxon>Pirellulales</taxon>
        <taxon>Lacipirellulaceae</taxon>
        <taxon>Pseudobythopirellula</taxon>
    </lineage>
</organism>
<sequence>METSLHKQLKEHYAGASGEVEVRRGRYRIDVVRRGTLIEIQHGGLAAIRDKVRRLCEEGARVKVVKPIVALKQIVKLDREGGEQVSRRRSPKRGQLIDLFHDLIHFTRAFPHKKLVLEAVLVEVEETRYPGHGRRRRWRKNDHVVADQRLVAVGETRRFRTSADLLKMLPSGLPRPFDTGELAAGLGVDRWVAQRAAYAMREMGALKTDGKRGNAVLYRPVGRRRAA</sequence>
<protein>
    <recommendedName>
        <fullName evidence="1">DUF8091 domain-containing protein</fullName>
    </recommendedName>
</protein>
<accession>A0A5C5ZX40</accession>
<gene>
    <name evidence="2" type="ORF">Mal64_12810</name>
</gene>